<feature type="compositionally biased region" description="Acidic residues" evidence="1">
    <location>
        <begin position="855"/>
        <end position="876"/>
    </location>
</feature>
<proteinExistence type="predicted"/>
<reference evidence="4" key="2">
    <citation type="submission" date="2023-06" db="EMBL/GenBank/DDBJ databases">
        <authorList>
            <consortium name="Lawrence Berkeley National Laboratory"/>
            <person name="Mondo S.J."/>
            <person name="Hensen N."/>
            <person name="Bonometti L."/>
            <person name="Westerberg I."/>
            <person name="Brannstrom I.O."/>
            <person name="Guillou S."/>
            <person name="Cros-Aarteil S."/>
            <person name="Calhoun S."/>
            <person name="Haridas S."/>
            <person name="Kuo A."/>
            <person name="Pangilinan J."/>
            <person name="Riley R."/>
            <person name="Labutti K."/>
            <person name="Andreopoulos B."/>
            <person name="Lipzen A."/>
            <person name="Chen C."/>
            <person name="Yanf M."/>
            <person name="Daum C."/>
            <person name="Ng V."/>
            <person name="Clum A."/>
            <person name="Steindorff A."/>
            <person name="Ohm R."/>
            <person name="Martin F."/>
            <person name="Silar P."/>
            <person name="Natvig D."/>
            <person name="Lalanne C."/>
            <person name="Gautier V."/>
            <person name="Ament-Velasquez S.L."/>
            <person name="Kruys A."/>
            <person name="Hutchinson M.I."/>
            <person name="Powell A.J."/>
            <person name="Barry K."/>
            <person name="Miller A.N."/>
            <person name="Grigoriev I.V."/>
            <person name="Debuchy R."/>
            <person name="Gladieux P."/>
            <person name="Thoren M.H."/>
            <person name="Johannesson H."/>
        </authorList>
    </citation>
    <scope>NUCLEOTIDE SEQUENCE</scope>
    <source>
        <strain evidence="4">PSN324</strain>
    </source>
</reference>
<name>A0AAV9HM67_9PEZI</name>
<dbReference type="InterPro" id="IPR002035">
    <property type="entry name" value="VWF_A"/>
</dbReference>
<feature type="domain" description="VWFA" evidence="2">
    <location>
        <begin position="296"/>
        <end position="477"/>
    </location>
</feature>
<dbReference type="AlphaFoldDB" id="A0AAV9HM67"/>
<dbReference type="PROSITE" id="PS50234">
    <property type="entry name" value="VWFA"/>
    <property type="match status" value="1"/>
</dbReference>
<evidence type="ECO:0000313" key="4">
    <source>
        <dbReference type="EMBL" id="KAK4461205.1"/>
    </source>
</evidence>
<keyword evidence="5" id="KW-1185">Reference proteome</keyword>
<feature type="domain" description="VIT" evidence="3">
    <location>
        <begin position="18"/>
        <end position="150"/>
    </location>
</feature>
<dbReference type="PANTHER" id="PTHR45737:SF6">
    <property type="entry name" value="VON WILLEBRAND FACTOR A DOMAIN-CONTAINING PROTEIN 5A"/>
    <property type="match status" value="1"/>
</dbReference>
<dbReference type="SUPFAM" id="SSF53300">
    <property type="entry name" value="vWA-like"/>
    <property type="match status" value="1"/>
</dbReference>
<sequence>MSTAIISQTWNTVIFGHVCGFYYLTATRREYLPQVSIAVDTQIISSTSRTTLTQSFLNPKAEEIPELRYTFPLYDGVSVVSFKCTIDNDRVITGIVKEKAEARKAYTEAIERGETAALLEQLPEASDVFTTTVGNVPANAKLDVEITYLGELKHDAGTDGIRFTIPTAIAPRYSAYPGEVLKSNAVNPGGISITIDAEMADGSNIKTIQSPTHPISVTVGNTSKGTASGAEMSLRKASATLALGTAELDKDFVLHVVATNIDEPVAILETHARIPNQRALMATLVPKFNLPSSRPEIVFLADRSGSMGMGSRIPDLKTALRLFLKSLPVGVKFNICSFGTHHEFLFGDGSQSYDASTLEKATRYVDRFAADFGGTNIYSPLEDAINKRFKDMNLEVFLLTDGEIWDQQRLFEMLNEKVPESKGAIRVFSLGIGNDVSHSLIEGVARAGSGFAQVVGENENMNSKVVRMLKASLTPHVTDYTMEVKYGKDVEAPPAHDADDGFEIVEKVMDSLTISVEEPKQEDAAAESQKPISLFDKSADPDVEMIDPNLDTSAGGKYSHVPVVSEPKMLQAPFVIPSLFPFSRTTVYLLLSPETIQKQPKSVVLRGKSAFGPLELEIPVTVLPEKGETIHQLAARKATRELEDGRGWIYHAKDESGKLLKDKHEGRFQDMVEREAVRLGVTYQVGGKWTSFVAVEAKDGTERAPESPESPSPAIANKDRRSRAPLRMMAKTSQTMQQMAPPPALCSAPGFGGPAFGAMGGSSGLPGAAGGALMSITATPAAAMSLASSPAPPVPRGGGGGLLSKAMMALPIDPSYGRSANSAQLRTESLLPRREFASKAARKSPQPALNLGKNEEDEEDLDEEEEEEEEEEEDTADFAVSGTAGDALTGIVALQTFEGKWAWSEKLLVLLGLNKDAVEAQKSDEVATAMVLAYLEVKLADRKDEWEMLAEKAQDWLRGQGLDVDEQVGKVKGLF</sequence>
<dbReference type="EMBL" id="MU864995">
    <property type="protein sequence ID" value="KAK4461205.1"/>
    <property type="molecule type" value="Genomic_DNA"/>
</dbReference>
<dbReference type="Gene3D" id="3.40.50.410">
    <property type="entry name" value="von Willebrand factor, type A domain"/>
    <property type="match status" value="1"/>
</dbReference>
<dbReference type="PANTHER" id="PTHR45737">
    <property type="entry name" value="VON WILLEBRAND FACTOR A DOMAIN-CONTAINING PROTEIN 5A"/>
    <property type="match status" value="1"/>
</dbReference>
<dbReference type="Pfam" id="PF13768">
    <property type="entry name" value="VWA_3"/>
    <property type="match status" value="1"/>
</dbReference>
<dbReference type="InterPro" id="IPR036465">
    <property type="entry name" value="vWFA_dom_sf"/>
</dbReference>
<dbReference type="SMART" id="SM00327">
    <property type="entry name" value="VWA"/>
    <property type="match status" value="1"/>
</dbReference>
<comment type="caution">
    <text evidence="4">The sequence shown here is derived from an EMBL/GenBank/DDBJ whole genome shotgun (WGS) entry which is preliminary data.</text>
</comment>
<reference evidence="4" key="1">
    <citation type="journal article" date="2023" name="Mol. Phylogenet. Evol.">
        <title>Genome-scale phylogeny and comparative genomics of the fungal order Sordariales.</title>
        <authorList>
            <person name="Hensen N."/>
            <person name="Bonometti L."/>
            <person name="Westerberg I."/>
            <person name="Brannstrom I.O."/>
            <person name="Guillou S."/>
            <person name="Cros-Aarteil S."/>
            <person name="Calhoun S."/>
            <person name="Haridas S."/>
            <person name="Kuo A."/>
            <person name="Mondo S."/>
            <person name="Pangilinan J."/>
            <person name="Riley R."/>
            <person name="LaButti K."/>
            <person name="Andreopoulos B."/>
            <person name="Lipzen A."/>
            <person name="Chen C."/>
            <person name="Yan M."/>
            <person name="Daum C."/>
            <person name="Ng V."/>
            <person name="Clum A."/>
            <person name="Steindorff A."/>
            <person name="Ohm R.A."/>
            <person name="Martin F."/>
            <person name="Silar P."/>
            <person name="Natvig D.O."/>
            <person name="Lalanne C."/>
            <person name="Gautier V."/>
            <person name="Ament-Velasquez S.L."/>
            <person name="Kruys A."/>
            <person name="Hutchinson M.I."/>
            <person name="Powell A.J."/>
            <person name="Barry K."/>
            <person name="Miller A.N."/>
            <person name="Grigoriev I.V."/>
            <person name="Debuchy R."/>
            <person name="Gladieux P."/>
            <person name="Hiltunen Thoren M."/>
            <person name="Johannesson H."/>
        </authorList>
    </citation>
    <scope>NUCLEOTIDE SEQUENCE</scope>
    <source>
        <strain evidence="4">PSN324</strain>
    </source>
</reference>
<dbReference type="SMART" id="SM00609">
    <property type="entry name" value="VIT"/>
    <property type="match status" value="1"/>
</dbReference>
<evidence type="ECO:0000256" key="1">
    <source>
        <dbReference type="SAM" id="MobiDB-lite"/>
    </source>
</evidence>
<protein>
    <submittedName>
        <fullName evidence="4">von Willebrand factor A domain-containing protein 5A</fullName>
    </submittedName>
</protein>
<feature type="region of interest" description="Disordered" evidence="1">
    <location>
        <begin position="699"/>
        <end position="724"/>
    </location>
</feature>
<evidence type="ECO:0000313" key="5">
    <source>
        <dbReference type="Proteomes" id="UP001321749"/>
    </source>
</evidence>
<evidence type="ECO:0000259" key="2">
    <source>
        <dbReference type="PROSITE" id="PS50234"/>
    </source>
</evidence>
<gene>
    <name evidence="4" type="ORF">QBC42DRAFT_270593</name>
</gene>
<feature type="region of interest" description="Disordered" evidence="1">
    <location>
        <begin position="836"/>
        <end position="877"/>
    </location>
</feature>
<accession>A0AAV9HM67</accession>
<evidence type="ECO:0000259" key="3">
    <source>
        <dbReference type="PROSITE" id="PS51468"/>
    </source>
</evidence>
<dbReference type="Proteomes" id="UP001321749">
    <property type="component" value="Unassembled WGS sequence"/>
</dbReference>
<dbReference type="InterPro" id="IPR013694">
    <property type="entry name" value="VIT"/>
</dbReference>
<dbReference type="Pfam" id="PF08487">
    <property type="entry name" value="VIT"/>
    <property type="match status" value="1"/>
</dbReference>
<organism evidence="4 5">
    <name type="scientific">Cladorrhinum samala</name>
    <dbReference type="NCBI Taxonomy" id="585594"/>
    <lineage>
        <taxon>Eukaryota</taxon>
        <taxon>Fungi</taxon>
        <taxon>Dikarya</taxon>
        <taxon>Ascomycota</taxon>
        <taxon>Pezizomycotina</taxon>
        <taxon>Sordariomycetes</taxon>
        <taxon>Sordariomycetidae</taxon>
        <taxon>Sordariales</taxon>
        <taxon>Podosporaceae</taxon>
        <taxon>Cladorrhinum</taxon>
    </lineage>
</organism>
<dbReference type="PROSITE" id="PS51468">
    <property type="entry name" value="VIT"/>
    <property type="match status" value="1"/>
</dbReference>